<evidence type="ECO:0000313" key="1">
    <source>
        <dbReference type="EMBL" id="EDW27428.1"/>
    </source>
</evidence>
<dbReference type="EMBL" id="CH690266">
    <property type="protein sequence ID" value="EDW27428.1"/>
    <property type="molecule type" value="Genomic_DNA"/>
</dbReference>
<reference evidence="1 2" key="1">
    <citation type="journal article" date="2007" name="Nature">
        <title>Evolution of genes and genomes on the Drosophila phylogeny.</title>
        <authorList>
            <consortium name="Drosophila 12 Genomes Consortium"/>
            <person name="Clark A.G."/>
            <person name="Eisen M.B."/>
            <person name="Smith D.R."/>
            <person name="Bergman C.M."/>
            <person name="Oliver B."/>
            <person name="Markow T.A."/>
            <person name="Kaufman T.C."/>
            <person name="Kellis M."/>
            <person name="Gelbart W."/>
            <person name="Iyer V.N."/>
            <person name="Pollard D.A."/>
            <person name="Sackton T.B."/>
            <person name="Larracuente A.M."/>
            <person name="Singh N.D."/>
            <person name="Abad J.P."/>
            <person name="Abt D.N."/>
            <person name="Adryan B."/>
            <person name="Aguade M."/>
            <person name="Akashi H."/>
            <person name="Anderson W.W."/>
            <person name="Aquadro C.F."/>
            <person name="Ardell D.H."/>
            <person name="Arguello R."/>
            <person name="Artieri C.G."/>
            <person name="Barbash D.A."/>
            <person name="Barker D."/>
            <person name="Barsanti P."/>
            <person name="Batterham P."/>
            <person name="Batzoglou S."/>
            <person name="Begun D."/>
            <person name="Bhutkar A."/>
            <person name="Blanco E."/>
            <person name="Bosak S.A."/>
            <person name="Bradley R.K."/>
            <person name="Brand A.D."/>
            <person name="Brent M.R."/>
            <person name="Brooks A.N."/>
            <person name="Brown R.H."/>
            <person name="Butlin R.K."/>
            <person name="Caggese C."/>
            <person name="Calvi B.R."/>
            <person name="Bernardo de Carvalho A."/>
            <person name="Caspi A."/>
            <person name="Castrezana S."/>
            <person name="Celniker S.E."/>
            <person name="Chang J.L."/>
            <person name="Chapple C."/>
            <person name="Chatterji S."/>
            <person name="Chinwalla A."/>
            <person name="Civetta A."/>
            <person name="Clifton S.W."/>
            <person name="Comeron J.M."/>
            <person name="Costello J.C."/>
            <person name="Coyne J.A."/>
            <person name="Daub J."/>
            <person name="David R.G."/>
            <person name="Delcher A.L."/>
            <person name="Delehaunty K."/>
            <person name="Do C.B."/>
            <person name="Ebling H."/>
            <person name="Edwards K."/>
            <person name="Eickbush T."/>
            <person name="Evans J.D."/>
            <person name="Filipski A."/>
            <person name="Findeiss S."/>
            <person name="Freyhult E."/>
            <person name="Fulton L."/>
            <person name="Fulton R."/>
            <person name="Garcia A.C."/>
            <person name="Gardiner A."/>
            <person name="Garfield D.A."/>
            <person name="Garvin B.E."/>
            <person name="Gibson G."/>
            <person name="Gilbert D."/>
            <person name="Gnerre S."/>
            <person name="Godfrey J."/>
            <person name="Good R."/>
            <person name="Gotea V."/>
            <person name="Gravely B."/>
            <person name="Greenberg A.J."/>
            <person name="Griffiths-Jones S."/>
            <person name="Gross S."/>
            <person name="Guigo R."/>
            <person name="Gustafson E.A."/>
            <person name="Haerty W."/>
            <person name="Hahn M.W."/>
            <person name="Halligan D.L."/>
            <person name="Halpern A.L."/>
            <person name="Halter G.M."/>
            <person name="Han M.V."/>
            <person name="Heger A."/>
            <person name="Hillier L."/>
            <person name="Hinrichs A.S."/>
            <person name="Holmes I."/>
            <person name="Hoskins R.A."/>
            <person name="Hubisz M.J."/>
            <person name="Hultmark D."/>
            <person name="Huntley M.A."/>
            <person name="Jaffe D.B."/>
            <person name="Jagadeeshan S."/>
            <person name="Jeck W.R."/>
            <person name="Johnson J."/>
            <person name="Jones C.D."/>
            <person name="Jordan W.C."/>
            <person name="Karpen G.H."/>
            <person name="Kataoka E."/>
            <person name="Keightley P.D."/>
            <person name="Kheradpour P."/>
            <person name="Kirkness E.F."/>
            <person name="Koerich L.B."/>
            <person name="Kristiansen K."/>
            <person name="Kudrna D."/>
            <person name="Kulathinal R.J."/>
            <person name="Kumar S."/>
            <person name="Kwok R."/>
            <person name="Lander E."/>
            <person name="Langley C.H."/>
            <person name="Lapoint R."/>
            <person name="Lazzaro B.P."/>
            <person name="Lee S.J."/>
            <person name="Levesque L."/>
            <person name="Li R."/>
            <person name="Lin C.F."/>
            <person name="Lin M.F."/>
            <person name="Lindblad-Toh K."/>
            <person name="Llopart A."/>
            <person name="Long M."/>
            <person name="Low L."/>
            <person name="Lozovsky E."/>
            <person name="Lu J."/>
            <person name="Luo M."/>
            <person name="Machado C.A."/>
            <person name="Makalowski W."/>
            <person name="Marzo M."/>
            <person name="Matsuda M."/>
            <person name="Matzkin L."/>
            <person name="McAllister B."/>
            <person name="McBride C.S."/>
            <person name="McKernan B."/>
            <person name="McKernan K."/>
            <person name="Mendez-Lago M."/>
            <person name="Minx P."/>
            <person name="Mollenhauer M.U."/>
            <person name="Montooth K."/>
            <person name="Mount S.M."/>
            <person name="Mu X."/>
            <person name="Myers E."/>
            <person name="Negre B."/>
            <person name="Newfeld S."/>
            <person name="Nielsen R."/>
            <person name="Noor M.A."/>
            <person name="O'Grady P."/>
            <person name="Pachter L."/>
            <person name="Papaceit M."/>
            <person name="Parisi M.J."/>
            <person name="Parisi M."/>
            <person name="Parts L."/>
            <person name="Pedersen J.S."/>
            <person name="Pesole G."/>
            <person name="Phillippy A.M."/>
            <person name="Ponting C.P."/>
            <person name="Pop M."/>
            <person name="Porcelli D."/>
            <person name="Powell J.R."/>
            <person name="Prohaska S."/>
            <person name="Pruitt K."/>
            <person name="Puig M."/>
            <person name="Quesneville H."/>
            <person name="Ram K.R."/>
            <person name="Rand D."/>
            <person name="Rasmussen M.D."/>
            <person name="Reed L.K."/>
            <person name="Reenan R."/>
            <person name="Reily A."/>
            <person name="Remington K.A."/>
            <person name="Rieger T.T."/>
            <person name="Ritchie M.G."/>
            <person name="Robin C."/>
            <person name="Rogers Y.H."/>
            <person name="Rohde C."/>
            <person name="Rozas J."/>
            <person name="Rubenfield M.J."/>
            <person name="Ruiz A."/>
            <person name="Russo S."/>
            <person name="Salzberg S.L."/>
            <person name="Sanchez-Gracia A."/>
            <person name="Saranga D.J."/>
            <person name="Sato H."/>
            <person name="Schaeffer S.W."/>
            <person name="Schatz M.C."/>
            <person name="Schlenke T."/>
            <person name="Schwartz R."/>
            <person name="Segarra C."/>
            <person name="Singh R.S."/>
            <person name="Sirot L."/>
            <person name="Sirota M."/>
            <person name="Sisneros N.B."/>
            <person name="Smith C.D."/>
            <person name="Smith T.F."/>
            <person name="Spieth J."/>
            <person name="Stage D.E."/>
            <person name="Stark A."/>
            <person name="Stephan W."/>
            <person name="Strausberg R.L."/>
            <person name="Strempel S."/>
            <person name="Sturgill D."/>
            <person name="Sutton G."/>
            <person name="Sutton G.G."/>
            <person name="Tao W."/>
            <person name="Teichmann S."/>
            <person name="Tobari Y.N."/>
            <person name="Tomimura Y."/>
            <person name="Tsolas J.M."/>
            <person name="Valente V.L."/>
            <person name="Venter E."/>
            <person name="Venter J.C."/>
            <person name="Vicario S."/>
            <person name="Vieira F.G."/>
            <person name="Vilella A.J."/>
            <person name="Villasante A."/>
            <person name="Walenz B."/>
            <person name="Wang J."/>
            <person name="Wasserman M."/>
            <person name="Watts T."/>
            <person name="Wilson D."/>
            <person name="Wilson R.K."/>
            <person name="Wing R.A."/>
            <person name="Wolfner M.F."/>
            <person name="Wong A."/>
            <person name="Wong G.K."/>
            <person name="Wu C.I."/>
            <person name="Wu G."/>
            <person name="Yamamoto D."/>
            <person name="Yang H.P."/>
            <person name="Yang S.P."/>
            <person name="Yorke J.A."/>
            <person name="Yoshida K."/>
            <person name="Zdobnov E."/>
            <person name="Zhang P."/>
            <person name="Zhang Y."/>
            <person name="Zimin A.V."/>
            <person name="Baldwin J."/>
            <person name="Abdouelleil A."/>
            <person name="Abdulkadir J."/>
            <person name="Abebe A."/>
            <person name="Abera B."/>
            <person name="Abreu J."/>
            <person name="Acer S.C."/>
            <person name="Aftuck L."/>
            <person name="Alexander A."/>
            <person name="An P."/>
            <person name="Anderson E."/>
            <person name="Anderson S."/>
            <person name="Arachi H."/>
            <person name="Azer M."/>
            <person name="Bachantsang P."/>
            <person name="Barry A."/>
            <person name="Bayul T."/>
            <person name="Berlin A."/>
            <person name="Bessette D."/>
            <person name="Bloom T."/>
            <person name="Blye J."/>
            <person name="Boguslavskiy L."/>
            <person name="Bonnet C."/>
            <person name="Boukhgalter B."/>
            <person name="Bourzgui I."/>
            <person name="Brown A."/>
            <person name="Cahill P."/>
            <person name="Channer S."/>
            <person name="Cheshatsang Y."/>
            <person name="Chuda L."/>
            <person name="Citroen M."/>
            <person name="Collymore A."/>
            <person name="Cooke P."/>
            <person name="Costello M."/>
            <person name="D'Aco K."/>
            <person name="Daza R."/>
            <person name="De Haan G."/>
            <person name="DeGray S."/>
            <person name="DeMaso C."/>
            <person name="Dhargay N."/>
            <person name="Dooley K."/>
            <person name="Dooley E."/>
            <person name="Doricent M."/>
            <person name="Dorje P."/>
            <person name="Dorjee K."/>
            <person name="Dupes A."/>
            <person name="Elong R."/>
            <person name="Falk J."/>
            <person name="Farina A."/>
            <person name="Faro S."/>
            <person name="Ferguson D."/>
            <person name="Fisher S."/>
            <person name="Foley C.D."/>
            <person name="Franke A."/>
            <person name="Friedrich D."/>
            <person name="Gadbois L."/>
            <person name="Gearin G."/>
            <person name="Gearin C.R."/>
            <person name="Giannoukos G."/>
            <person name="Goode T."/>
            <person name="Graham J."/>
            <person name="Grandbois E."/>
            <person name="Grewal S."/>
            <person name="Gyaltsen K."/>
            <person name="Hafez N."/>
            <person name="Hagos B."/>
            <person name="Hall J."/>
            <person name="Henson C."/>
            <person name="Hollinger A."/>
            <person name="Honan T."/>
            <person name="Huard M.D."/>
            <person name="Hughes L."/>
            <person name="Hurhula B."/>
            <person name="Husby M.E."/>
            <person name="Kamat A."/>
            <person name="Kanga B."/>
            <person name="Kashin S."/>
            <person name="Khazanovich D."/>
            <person name="Kisner P."/>
            <person name="Lance K."/>
            <person name="Lara M."/>
            <person name="Lee W."/>
            <person name="Lennon N."/>
            <person name="Letendre F."/>
            <person name="LeVine R."/>
            <person name="Lipovsky A."/>
            <person name="Liu X."/>
            <person name="Liu J."/>
            <person name="Liu S."/>
            <person name="Lokyitsang T."/>
            <person name="Lokyitsang Y."/>
            <person name="Lubonja R."/>
            <person name="Lui A."/>
            <person name="MacDonald P."/>
            <person name="Magnisalis V."/>
            <person name="Maru K."/>
            <person name="Matthews C."/>
            <person name="McCusker W."/>
            <person name="McDonough S."/>
            <person name="Mehta T."/>
            <person name="Meldrim J."/>
            <person name="Meneus L."/>
            <person name="Mihai O."/>
            <person name="Mihalev A."/>
            <person name="Mihova T."/>
            <person name="Mittelman R."/>
            <person name="Mlenga V."/>
            <person name="Montmayeur A."/>
            <person name="Mulrain L."/>
            <person name="Navidi A."/>
            <person name="Naylor J."/>
            <person name="Negash T."/>
            <person name="Nguyen T."/>
            <person name="Nguyen N."/>
            <person name="Nicol R."/>
            <person name="Norbu C."/>
            <person name="Norbu N."/>
            <person name="Novod N."/>
            <person name="O'Neill B."/>
            <person name="Osman S."/>
            <person name="Markiewicz E."/>
            <person name="Oyono O.L."/>
            <person name="Patti C."/>
            <person name="Phunkhang P."/>
            <person name="Pierre F."/>
            <person name="Priest M."/>
            <person name="Raghuraman S."/>
            <person name="Rege F."/>
            <person name="Reyes R."/>
            <person name="Rise C."/>
            <person name="Rogov P."/>
            <person name="Ross K."/>
            <person name="Ryan E."/>
            <person name="Settipalli S."/>
            <person name="Shea T."/>
            <person name="Sherpa N."/>
            <person name="Shi L."/>
            <person name="Shih D."/>
            <person name="Sparrow T."/>
            <person name="Spaulding J."/>
            <person name="Stalker J."/>
            <person name="Stange-Thomann N."/>
            <person name="Stavropoulos S."/>
            <person name="Stone C."/>
            <person name="Strader C."/>
            <person name="Tesfaye S."/>
            <person name="Thomson T."/>
            <person name="Thoulutsang Y."/>
            <person name="Thoulutsang D."/>
            <person name="Topham K."/>
            <person name="Topping I."/>
            <person name="Tsamla T."/>
            <person name="Vassiliev H."/>
            <person name="Vo A."/>
            <person name="Wangchuk T."/>
            <person name="Wangdi T."/>
            <person name="Weiand M."/>
            <person name="Wilkinson J."/>
            <person name="Wilson A."/>
            <person name="Yadav S."/>
            <person name="Young G."/>
            <person name="Yu Q."/>
            <person name="Zembek L."/>
            <person name="Zhong D."/>
            <person name="Zimmer A."/>
            <person name="Zwirko Z."/>
            <person name="Jaffe D.B."/>
            <person name="Alvarez P."/>
            <person name="Brockman W."/>
            <person name="Butler J."/>
            <person name="Chin C."/>
            <person name="Gnerre S."/>
            <person name="Grabherr M."/>
            <person name="Kleber M."/>
            <person name="Mauceli E."/>
            <person name="MacCallum I."/>
        </authorList>
    </citation>
    <scope>NUCLEOTIDE SEQUENCE [LARGE SCALE GENOMIC DNA]</scope>
    <source>
        <strain evidence="2">MSH-3 / Tucson 14011-0111.49</strain>
    </source>
</reference>
<keyword evidence="2" id="KW-1185">Reference proteome</keyword>
<protein>
    <submittedName>
        <fullName evidence="1">GL19129</fullName>
    </submittedName>
</protein>
<accession>B4IR09</accession>
<dbReference type="PhylomeDB" id="B4IR09"/>
<dbReference type="HOGENOM" id="CLU_187901_0_0_1"/>
<dbReference type="AlphaFoldDB" id="B4IR09"/>
<gene>
    <name evidence="1" type="primary">Dper\GL19129</name>
    <name evidence="1" type="ORF">Dper_GL19129</name>
</gene>
<name>B4IR09_DROPE</name>
<organism evidence="2">
    <name type="scientific">Drosophila persimilis</name>
    <name type="common">Fruit fly</name>
    <dbReference type="NCBI Taxonomy" id="7234"/>
    <lineage>
        <taxon>Eukaryota</taxon>
        <taxon>Metazoa</taxon>
        <taxon>Ecdysozoa</taxon>
        <taxon>Arthropoda</taxon>
        <taxon>Hexapoda</taxon>
        <taxon>Insecta</taxon>
        <taxon>Pterygota</taxon>
        <taxon>Neoptera</taxon>
        <taxon>Endopterygota</taxon>
        <taxon>Diptera</taxon>
        <taxon>Brachycera</taxon>
        <taxon>Muscomorpha</taxon>
        <taxon>Ephydroidea</taxon>
        <taxon>Drosophilidae</taxon>
        <taxon>Drosophila</taxon>
        <taxon>Sophophora</taxon>
    </lineage>
</organism>
<dbReference type="Proteomes" id="UP000008744">
    <property type="component" value="Unassembled WGS sequence"/>
</dbReference>
<proteinExistence type="predicted"/>
<evidence type="ECO:0000313" key="2">
    <source>
        <dbReference type="Proteomes" id="UP000008744"/>
    </source>
</evidence>
<sequence>MANGQYGPSVYQMVKHKQHALVSGALSSPSALRGLRAENGRRWHCGTVRVWLDRIGTTVSDRTIMDEVRIQNEQKYKANSKCNEKQTNSKI</sequence>